<reference evidence="1 2" key="1">
    <citation type="submission" date="2020-10" db="EMBL/GenBank/DDBJ databases">
        <title>Complete genome sequence of Corynebacterium massiliense DSM 45435, type strain of Corynebacterium massiliense.</title>
        <authorList>
            <person name="Busche T."/>
            <person name="Kalinowski J."/>
            <person name="Ruckert C."/>
        </authorList>
    </citation>
    <scope>NUCLEOTIDE SEQUENCE [LARGE SCALE GENOMIC DNA]</scope>
    <source>
        <strain evidence="1 2">DSM 45435</strain>
    </source>
</reference>
<proteinExistence type="predicted"/>
<dbReference type="EMBL" id="CP063189">
    <property type="protein sequence ID" value="WCZ32430.1"/>
    <property type="molecule type" value="Genomic_DNA"/>
</dbReference>
<gene>
    <name evidence="1" type="ORF">CMASS_04920</name>
</gene>
<dbReference type="InterPro" id="IPR025355">
    <property type="entry name" value="DUF4259"/>
</dbReference>
<organism evidence="1 2">
    <name type="scientific">Corynebacterium massiliense DSM 45435</name>
    <dbReference type="NCBI Taxonomy" id="1121364"/>
    <lineage>
        <taxon>Bacteria</taxon>
        <taxon>Bacillati</taxon>
        <taxon>Actinomycetota</taxon>
        <taxon>Actinomycetes</taxon>
        <taxon>Mycobacteriales</taxon>
        <taxon>Corynebacteriaceae</taxon>
        <taxon>Corynebacterium</taxon>
    </lineage>
</organism>
<sequence>MGTWGVGPFDNHRAREIVDAVRTGTFDFDVFRETCADDDLDADEAEAIIALGALATAPQEDLPPGIAAARMRCLFTDNRRLWLRHRIEKAIDPDNSTIYALWEATGELDNWVKTARAVLP</sequence>
<dbReference type="RefSeq" id="WP_022863679.1">
    <property type="nucleotide sequence ID" value="NZ_ATVG01000014.1"/>
</dbReference>
<keyword evidence="2" id="KW-1185">Reference proteome</keyword>
<protein>
    <recommendedName>
        <fullName evidence="3">DUF4259 domain-containing protein</fullName>
    </recommendedName>
</protein>
<dbReference type="Proteomes" id="UP001220064">
    <property type="component" value="Chromosome"/>
</dbReference>
<evidence type="ECO:0000313" key="1">
    <source>
        <dbReference type="EMBL" id="WCZ32430.1"/>
    </source>
</evidence>
<dbReference type="Pfam" id="PF14078">
    <property type="entry name" value="DUF4259"/>
    <property type="match status" value="1"/>
</dbReference>
<accession>A0ABY7U8M3</accession>
<evidence type="ECO:0008006" key="3">
    <source>
        <dbReference type="Google" id="ProtNLM"/>
    </source>
</evidence>
<evidence type="ECO:0000313" key="2">
    <source>
        <dbReference type="Proteomes" id="UP001220064"/>
    </source>
</evidence>
<name>A0ABY7U8M3_9CORY</name>